<protein>
    <submittedName>
        <fullName evidence="6">Cellulose synthase/poly-beta-1,6-N-acetylglucosamine synthase-like glycosyltransferase</fullName>
    </submittedName>
</protein>
<dbReference type="PANTHER" id="PTHR43630">
    <property type="entry name" value="POLY-BETA-1,6-N-ACETYL-D-GLUCOSAMINE SYNTHASE"/>
    <property type="match status" value="1"/>
</dbReference>
<dbReference type="GO" id="GO:0016757">
    <property type="term" value="F:glycosyltransferase activity"/>
    <property type="evidence" value="ECO:0007669"/>
    <property type="project" value="UniProtKB-KW"/>
</dbReference>
<gene>
    <name evidence="6" type="ORF">BXY57_2182</name>
</gene>
<accession>A0A2M9CXB7</accession>
<feature type="transmembrane region" description="Helical" evidence="4">
    <location>
        <begin position="25"/>
        <end position="44"/>
    </location>
</feature>
<keyword evidence="4" id="KW-0812">Transmembrane</keyword>
<evidence type="ECO:0000256" key="4">
    <source>
        <dbReference type="SAM" id="Phobius"/>
    </source>
</evidence>
<proteinExistence type="inferred from homology"/>
<dbReference type="InterPro" id="IPR001173">
    <property type="entry name" value="Glyco_trans_2-like"/>
</dbReference>
<evidence type="ECO:0000313" key="7">
    <source>
        <dbReference type="Proteomes" id="UP000230000"/>
    </source>
</evidence>
<comment type="similarity">
    <text evidence="1">Belongs to the glycosyltransferase 2 family.</text>
</comment>
<name>A0A2M9CXB7_9BACT</name>
<keyword evidence="2" id="KW-0328">Glycosyltransferase</keyword>
<evidence type="ECO:0000256" key="2">
    <source>
        <dbReference type="ARBA" id="ARBA00022676"/>
    </source>
</evidence>
<evidence type="ECO:0000256" key="1">
    <source>
        <dbReference type="ARBA" id="ARBA00006739"/>
    </source>
</evidence>
<evidence type="ECO:0000256" key="3">
    <source>
        <dbReference type="ARBA" id="ARBA00022679"/>
    </source>
</evidence>
<dbReference type="InterPro" id="IPR029044">
    <property type="entry name" value="Nucleotide-diphossugar_trans"/>
</dbReference>
<comment type="caution">
    <text evidence="6">The sequence shown here is derived from an EMBL/GenBank/DDBJ whole genome shotgun (WGS) entry which is preliminary data.</text>
</comment>
<keyword evidence="3 6" id="KW-0808">Transferase</keyword>
<feature type="transmembrane region" description="Helical" evidence="4">
    <location>
        <begin position="377"/>
        <end position="397"/>
    </location>
</feature>
<reference evidence="6 7" key="1">
    <citation type="submission" date="2017-11" db="EMBL/GenBank/DDBJ databases">
        <title>Genomic Encyclopedia of Archaeal and Bacterial Type Strains, Phase II (KMG-II): From Individual Species to Whole Genera.</title>
        <authorList>
            <person name="Goeker M."/>
        </authorList>
    </citation>
    <scope>NUCLEOTIDE SEQUENCE [LARGE SCALE GENOMIC DNA]</scope>
    <source>
        <strain evidence="6 7">DSM 27268</strain>
    </source>
</reference>
<dbReference type="Gene3D" id="3.90.550.10">
    <property type="entry name" value="Spore Coat Polysaccharide Biosynthesis Protein SpsA, Chain A"/>
    <property type="match status" value="1"/>
</dbReference>
<sequence>MHKFSRFASALERLLPDMPPIDLSLLIWIAFLLVAGVQLFYYLFFFRRLAFYKTDDQTADPQADFPLSIIICARDAEHLLRKNIHYWLQQRYPKTDGAPNYELLIVDHCSEDDTARYVHELTGAYPHLRLIRLYQQAKGIPGKKFPLSIGIKSAAYEHVLLTDADCRPASVWWAARMSQGFQPGKEIVLGYGAYEKQPGWLNKVIRYDAFFSALQYLSFALAGYPYMGVGRNLAYQKALFFRHKGFVSHQHIPSGDDDLFVNQAANRHNVAVMLHPDAFTYTPARNSWKLWWMQKKRHLTTGKYYRRSDQLRLGLYATSHIGFYVLLLLTLLLPPAHLPSVWFWSITLGVVLCRWMIQHIILRKSMQVLQEHDLKPYYLLFDIAYCLYYLIFTPLAFKRKVSSQWS</sequence>
<keyword evidence="4" id="KW-0472">Membrane</keyword>
<dbReference type="SUPFAM" id="SSF53448">
    <property type="entry name" value="Nucleotide-diphospho-sugar transferases"/>
    <property type="match status" value="1"/>
</dbReference>
<dbReference type="PANTHER" id="PTHR43630:SF1">
    <property type="entry name" value="POLY-BETA-1,6-N-ACETYL-D-GLUCOSAMINE SYNTHASE"/>
    <property type="match status" value="1"/>
</dbReference>
<feature type="domain" description="Glycosyltransferase 2-like" evidence="5">
    <location>
        <begin position="68"/>
        <end position="175"/>
    </location>
</feature>
<dbReference type="EMBL" id="PGFG01000001">
    <property type="protein sequence ID" value="PJJ76554.1"/>
    <property type="molecule type" value="Genomic_DNA"/>
</dbReference>
<evidence type="ECO:0000313" key="6">
    <source>
        <dbReference type="EMBL" id="PJJ76554.1"/>
    </source>
</evidence>
<dbReference type="AlphaFoldDB" id="A0A2M9CXB7"/>
<keyword evidence="7" id="KW-1185">Reference proteome</keyword>
<dbReference type="Pfam" id="PF00535">
    <property type="entry name" value="Glycos_transf_2"/>
    <property type="match status" value="1"/>
</dbReference>
<dbReference type="Proteomes" id="UP000230000">
    <property type="component" value="Unassembled WGS sequence"/>
</dbReference>
<feature type="transmembrane region" description="Helical" evidence="4">
    <location>
        <begin position="339"/>
        <end position="357"/>
    </location>
</feature>
<keyword evidence="4" id="KW-1133">Transmembrane helix</keyword>
<feature type="transmembrane region" description="Helical" evidence="4">
    <location>
        <begin position="313"/>
        <end position="333"/>
    </location>
</feature>
<organism evidence="6 7">
    <name type="scientific">Thermoflavifilum aggregans</name>
    <dbReference type="NCBI Taxonomy" id="454188"/>
    <lineage>
        <taxon>Bacteria</taxon>
        <taxon>Pseudomonadati</taxon>
        <taxon>Bacteroidota</taxon>
        <taxon>Chitinophagia</taxon>
        <taxon>Chitinophagales</taxon>
        <taxon>Chitinophagaceae</taxon>
        <taxon>Thermoflavifilum</taxon>
    </lineage>
</organism>
<evidence type="ECO:0000259" key="5">
    <source>
        <dbReference type="Pfam" id="PF00535"/>
    </source>
</evidence>